<organism evidence="1 2">
    <name type="scientific">Pseudomonas kurunegalensis</name>
    <dbReference type="NCBI Taxonomy" id="485880"/>
    <lineage>
        <taxon>Bacteria</taxon>
        <taxon>Pseudomonadati</taxon>
        <taxon>Pseudomonadota</taxon>
        <taxon>Gammaproteobacteria</taxon>
        <taxon>Pseudomonadales</taxon>
        <taxon>Pseudomonadaceae</taxon>
        <taxon>Pseudomonas</taxon>
    </lineage>
</organism>
<protein>
    <submittedName>
        <fullName evidence="1">Uncharacterized protein</fullName>
    </submittedName>
</protein>
<accession>A0ACC5UHH5</accession>
<evidence type="ECO:0000313" key="2">
    <source>
        <dbReference type="Proteomes" id="UP000624243"/>
    </source>
</evidence>
<gene>
    <name evidence="1" type="ORF">HU758_001050</name>
</gene>
<reference evidence="1 2" key="1">
    <citation type="journal article" date="2020" name="Microorganisms">
        <title>Reliable Identification of Environmental Pseudomonas Isolates Using the rpoD Gene.</title>
        <authorList>
            <consortium name="The Broad Institute Genome Sequencing Platform"/>
            <person name="Girard L."/>
            <person name="Lood C."/>
            <person name="Rokni-Zadeh H."/>
            <person name="van Noort V."/>
            <person name="Lavigne R."/>
            <person name="De Mot R."/>
        </authorList>
    </citation>
    <scope>NUCLEOTIDE SEQUENCE [LARGE SCALE GENOMIC DNA]</scope>
    <source>
        <strain evidence="1 2">RW1P2</strain>
    </source>
</reference>
<dbReference type="EMBL" id="JABWSB020000001">
    <property type="protein sequence ID" value="MBV4513797.1"/>
    <property type="molecule type" value="Genomic_DNA"/>
</dbReference>
<name>A0ACC5UHH5_9PSED</name>
<keyword evidence="2" id="KW-1185">Reference proteome</keyword>
<sequence>MSGRETSVIDTFHFELLQACARHGTIDLKVSLNGADRNFNADTMFSSDGQFFLIEFKSSQGSLKKEEHKPSACILCEELFKYPEILDLHQQCHFAMWGRKEYNGGLDTVYGIYEDLVCRAGTLPLCEGVWPAQTHRNPNPTLDKPLTWKGIHLANEVSQRKAGLDHDRFLKYLEWLLWSRSSGAGSTANRALPIILYGTSLLGGVKSRPFKNFLELEAWAKPYLDTHNKQQLIAHPSSEPAPSATPTDELDSDVDPEPEPQKPEDSFGPRP</sequence>
<proteinExistence type="predicted"/>
<comment type="caution">
    <text evidence="1">The sequence shown here is derived from an EMBL/GenBank/DDBJ whole genome shotgun (WGS) entry which is preliminary data.</text>
</comment>
<evidence type="ECO:0000313" key="1">
    <source>
        <dbReference type="EMBL" id="MBV4513797.1"/>
    </source>
</evidence>
<dbReference type="Proteomes" id="UP000624243">
    <property type="component" value="Unassembled WGS sequence"/>
</dbReference>